<accession>A0ABW9FAT7</accession>
<dbReference type="RefSeq" id="WP_420162900.1">
    <property type="nucleotide sequence ID" value="NZ_JBDLNV010000001.1"/>
</dbReference>
<organism evidence="2 3">
    <name type="scientific">Rhodococcus parequi</name>
    <dbReference type="NCBI Taxonomy" id="3137122"/>
    <lineage>
        <taxon>Bacteria</taxon>
        <taxon>Bacillati</taxon>
        <taxon>Actinomycetota</taxon>
        <taxon>Actinomycetes</taxon>
        <taxon>Mycobacteriales</taxon>
        <taxon>Nocardiaceae</taxon>
        <taxon>Rhodococcus</taxon>
    </lineage>
</organism>
<comment type="subunit">
    <text evidence="1">Homodimer.</text>
</comment>
<evidence type="ECO:0000313" key="3">
    <source>
        <dbReference type="Proteomes" id="UP001629745"/>
    </source>
</evidence>
<keyword evidence="1" id="KW-0547">Nucleotide-binding</keyword>
<evidence type="ECO:0000256" key="1">
    <source>
        <dbReference type="HAMAP-Rule" id="MF_00336"/>
    </source>
</evidence>
<evidence type="ECO:0000313" key="2">
    <source>
        <dbReference type="EMBL" id="MFM1722342.1"/>
    </source>
</evidence>
<dbReference type="PANTHER" id="PTHR43210">
    <property type="entry name" value="DETHIOBIOTIN SYNTHETASE"/>
    <property type="match status" value="1"/>
</dbReference>
<sequence>MSVLVVSGTSTDVGKTVVTAALAATLRAAGRSVAVCKPAQTGEAPGAPADLAEIVRLSGVTETVELARYPEPLAPDTAARRAGMPMVTLAQVVSAVRELDAHHDVTLVEGAGGLLVRLGADGFTVRDVAAALDAPVLVVAAPGLGTLNHCALTAEALATARVKCTGFVVGSWPQRPDLAARCNLHDLPAVTGSAVVGRVPEGVAGPDAAGFAAAAPTWFDPEWLESVMIRR</sequence>
<dbReference type="InterPro" id="IPR027417">
    <property type="entry name" value="P-loop_NTPase"/>
</dbReference>
<comment type="caution">
    <text evidence="2">The sequence shown here is derived from an EMBL/GenBank/DDBJ whole genome shotgun (WGS) entry which is preliminary data.</text>
</comment>
<feature type="binding site" evidence="1">
    <location>
        <begin position="109"/>
        <end position="112"/>
    </location>
    <ligand>
        <name>ATP</name>
        <dbReference type="ChEBI" id="CHEBI:30616"/>
    </ligand>
</feature>
<feature type="binding site" evidence="1">
    <location>
        <begin position="12"/>
        <end position="17"/>
    </location>
    <ligand>
        <name>ATP</name>
        <dbReference type="ChEBI" id="CHEBI:30616"/>
    </ligand>
</feature>
<dbReference type="PIRSF" id="PIRSF006755">
    <property type="entry name" value="DTB_synth"/>
    <property type="match status" value="1"/>
</dbReference>
<dbReference type="HAMAP" id="MF_00336">
    <property type="entry name" value="BioD"/>
    <property type="match status" value="1"/>
</dbReference>
<keyword evidence="1" id="KW-0479">Metal-binding</keyword>
<gene>
    <name evidence="1 2" type="primary">bioD</name>
    <name evidence="2" type="ORF">ABEU20_000896</name>
</gene>
<dbReference type="GO" id="GO:0004141">
    <property type="term" value="F:dethiobiotin synthase activity"/>
    <property type="evidence" value="ECO:0007669"/>
    <property type="project" value="UniProtKB-EC"/>
</dbReference>
<comment type="similarity">
    <text evidence="1">Belongs to the dethiobiotin synthetase family.</text>
</comment>
<dbReference type="Gene3D" id="3.40.50.300">
    <property type="entry name" value="P-loop containing nucleotide triphosphate hydrolases"/>
    <property type="match status" value="1"/>
</dbReference>
<feature type="binding site" evidence="1">
    <location>
        <position position="201"/>
    </location>
    <ligand>
        <name>ATP</name>
        <dbReference type="ChEBI" id="CHEBI:30616"/>
    </ligand>
</feature>
<keyword evidence="1 2" id="KW-0436">Ligase</keyword>
<comment type="subcellular location">
    <subcellularLocation>
        <location evidence="1">Cytoplasm</location>
    </subcellularLocation>
</comment>
<proteinExistence type="inferred from homology"/>
<comment type="catalytic activity">
    <reaction evidence="1">
        <text>(7R,8S)-7,8-diammoniononanoate + CO2 + ATP = (4R,5S)-dethiobiotin + ADP + phosphate + 3 H(+)</text>
        <dbReference type="Rhea" id="RHEA:15805"/>
        <dbReference type="ChEBI" id="CHEBI:15378"/>
        <dbReference type="ChEBI" id="CHEBI:16526"/>
        <dbReference type="ChEBI" id="CHEBI:30616"/>
        <dbReference type="ChEBI" id="CHEBI:43474"/>
        <dbReference type="ChEBI" id="CHEBI:149469"/>
        <dbReference type="ChEBI" id="CHEBI:149473"/>
        <dbReference type="ChEBI" id="CHEBI:456216"/>
        <dbReference type="EC" id="6.3.3.3"/>
    </reaction>
</comment>
<feature type="binding site" evidence="1">
    <location>
        <begin position="170"/>
        <end position="171"/>
    </location>
    <ligand>
        <name>ATP</name>
        <dbReference type="ChEBI" id="CHEBI:30616"/>
    </ligand>
</feature>
<feature type="binding site" evidence="1">
    <location>
        <position position="50"/>
    </location>
    <ligand>
        <name>Mg(2+)</name>
        <dbReference type="ChEBI" id="CHEBI:18420"/>
    </ligand>
</feature>
<comment type="cofactor">
    <cofactor evidence="1">
        <name>Mg(2+)</name>
        <dbReference type="ChEBI" id="CHEBI:18420"/>
    </cofactor>
</comment>
<feature type="binding site" evidence="1">
    <location>
        <position position="16"/>
    </location>
    <ligand>
        <name>Mg(2+)</name>
        <dbReference type="ChEBI" id="CHEBI:18420"/>
    </ligand>
</feature>
<keyword evidence="1" id="KW-0963">Cytoplasm</keyword>
<dbReference type="PANTHER" id="PTHR43210:SF5">
    <property type="entry name" value="DETHIOBIOTIN SYNTHETASE"/>
    <property type="match status" value="1"/>
</dbReference>
<dbReference type="EMBL" id="JBDLNV010000001">
    <property type="protein sequence ID" value="MFM1722342.1"/>
    <property type="molecule type" value="Genomic_DNA"/>
</dbReference>
<keyword evidence="3" id="KW-1185">Reference proteome</keyword>
<feature type="binding site" evidence="1">
    <location>
        <position position="41"/>
    </location>
    <ligand>
        <name>substrate</name>
    </ligand>
</feature>
<dbReference type="CDD" id="cd03109">
    <property type="entry name" value="DTBS"/>
    <property type="match status" value="1"/>
</dbReference>
<comment type="caution">
    <text evidence="1">Lacks conserved residue(s) required for the propagation of feature annotation.</text>
</comment>
<keyword evidence="1" id="KW-0093">Biotin biosynthesis</keyword>
<keyword evidence="1" id="KW-0067">ATP-binding</keyword>
<protein>
    <recommendedName>
        <fullName evidence="1">ATP-dependent dethiobiotin synthetase BioD</fullName>
        <ecNumber evidence="1">6.3.3.3</ecNumber>
    </recommendedName>
    <alternativeName>
        <fullName evidence="1">DTB synthetase</fullName>
        <shortName evidence="1">DTBS</shortName>
    </alternativeName>
    <alternativeName>
        <fullName evidence="1">Dethiobiotin synthase</fullName>
    </alternativeName>
</protein>
<dbReference type="Proteomes" id="UP001629745">
    <property type="component" value="Unassembled WGS sequence"/>
</dbReference>
<dbReference type="NCBIfam" id="TIGR00347">
    <property type="entry name" value="bioD"/>
    <property type="match status" value="1"/>
</dbReference>
<comment type="function">
    <text evidence="1">Catalyzes a mechanistically unusual reaction, the ATP-dependent insertion of CO2 between the N7 and N8 nitrogen atoms of 7,8-diaminopelargonic acid (DAPA, also called 7,8-diammoniononanoate) to form a ureido ring.</text>
</comment>
<feature type="active site" evidence="1">
    <location>
        <position position="37"/>
    </location>
</feature>
<dbReference type="Pfam" id="PF13500">
    <property type="entry name" value="AAA_26"/>
    <property type="match status" value="1"/>
</dbReference>
<keyword evidence="1" id="KW-0460">Magnesium</keyword>
<reference evidence="2 3" key="1">
    <citation type="submission" date="2023-11" db="EMBL/GenBank/DDBJ databases">
        <authorList>
            <person name="Val-Calvo J."/>
            <person name="Scortti M."/>
            <person name="Vazquez-Boland J."/>
        </authorList>
    </citation>
    <scope>NUCLEOTIDE SEQUENCE [LARGE SCALE GENOMIC DNA]</scope>
    <source>
        <strain evidence="2 3">PAM 2766</strain>
    </source>
</reference>
<dbReference type="InterPro" id="IPR004472">
    <property type="entry name" value="DTB_synth_BioD"/>
</dbReference>
<dbReference type="EC" id="6.3.3.3" evidence="1"/>
<feature type="binding site" evidence="1">
    <location>
        <position position="50"/>
    </location>
    <ligand>
        <name>ATP</name>
        <dbReference type="ChEBI" id="CHEBI:30616"/>
    </ligand>
</feature>
<dbReference type="SUPFAM" id="SSF52540">
    <property type="entry name" value="P-loop containing nucleoside triphosphate hydrolases"/>
    <property type="match status" value="1"/>
</dbReference>
<name>A0ABW9FAT7_9NOCA</name>
<feature type="binding site" evidence="1">
    <location>
        <position position="109"/>
    </location>
    <ligand>
        <name>Mg(2+)</name>
        <dbReference type="ChEBI" id="CHEBI:18420"/>
    </ligand>
</feature>
<comment type="pathway">
    <text evidence="1">Cofactor biosynthesis; biotin biosynthesis; biotin from 7,8-diaminononanoate: step 1/2.</text>
</comment>